<dbReference type="AlphaFoldDB" id="A0A4R6J7M8"/>
<sequence>MDPLPRHSLLSALDIGRDLSELTTFLSQRGHGEIPDTVADLIDDVTGLLTHLGHVTLIECADPGLARLIARDLPTHCRLIGDHHLAVPIDAEPEFRASLPWLGSSPGS</sequence>
<keyword evidence="2" id="KW-1185">Reference proteome</keyword>
<reference evidence="1 2" key="1">
    <citation type="submission" date="2019-03" db="EMBL/GenBank/DDBJ databases">
        <title>Genomic Encyclopedia of Type Strains, Phase III (KMG-III): the genomes of soil and plant-associated and newly described type strains.</title>
        <authorList>
            <person name="Whitman W."/>
        </authorList>
    </citation>
    <scope>NUCLEOTIDE SEQUENCE [LARGE SCALE GENOMIC DNA]</scope>
    <source>
        <strain evidence="1 2">VKM Ac-2527</strain>
    </source>
</reference>
<protein>
    <submittedName>
        <fullName evidence="1">Uncharacterized protein</fullName>
    </submittedName>
</protein>
<accession>A0A4R6J7M8</accession>
<proteinExistence type="predicted"/>
<dbReference type="EMBL" id="SNWQ01000038">
    <property type="protein sequence ID" value="TDO30396.1"/>
    <property type="molecule type" value="Genomic_DNA"/>
</dbReference>
<comment type="caution">
    <text evidence="1">The sequence shown here is derived from an EMBL/GenBank/DDBJ whole genome shotgun (WGS) entry which is preliminary data.</text>
</comment>
<name>A0A4R6J7M8_9ACTN</name>
<evidence type="ECO:0000313" key="1">
    <source>
        <dbReference type="EMBL" id="TDO30396.1"/>
    </source>
</evidence>
<organism evidence="1 2">
    <name type="scientific">Kribbella caucasensis</name>
    <dbReference type="NCBI Taxonomy" id="2512215"/>
    <lineage>
        <taxon>Bacteria</taxon>
        <taxon>Bacillati</taxon>
        <taxon>Actinomycetota</taxon>
        <taxon>Actinomycetes</taxon>
        <taxon>Propionibacteriales</taxon>
        <taxon>Kribbellaceae</taxon>
        <taxon>Kribbella</taxon>
    </lineage>
</organism>
<evidence type="ECO:0000313" key="2">
    <source>
        <dbReference type="Proteomes" id="UP000295388"/>
    </source>
</evidence>
<gene>
    <name evidence="1" type="ORF">EV643_1389</name>
</gene>
<dbReference type="Proteomes" id="UP000295388">
    <property type="component" value="Unassembled WGS sequence"/>
</dbReference>